<dbReference type="AlphaFoldDB" id="A0AAJ2N1I6"/>
<organism evidence="1 2">
    <name type="scientific">Paenibacillus suaedae</name>
    <dbReference type="NCBI Taxonomy" id="3077233"/>
    <lineage>
        <taxon>Bacteria</taxon>
        <taxon>Bacillati</taxon>
        <taxon>Bacillota</taxon>
        <taxon>Bacilli</taxon>
        <taxon>Bacillales</taxon>
        <taxon>Paenibacillaceae</taxon>
        <taxon>Paenibacillus</taxon>
    </lineage>
</organism>
<accession>A0AAJ2N1I6</accession>
<dbReference type="Proteomes" id="UP001250538">
    <property type="component" value="Unassembled WGS sequence"/>
</dbReference>
<proteinExistence type="predicted"/>
<protein>
    <submittedName>
        <fullName evidence="1">Uncharacterized protein</fullName>
    </submittedName>
</protein>
<evidence type="ECO:0000313" key="1">
    <source>
        <dbReference type="EMBL" id="MDT8976453.1"/>
    </source>
</evidence>
<sequence length="165" mass="19505">MKKTNQKMHEALSRIQVNRFHEHTELIELIWPTFIEVEGCVIIQKDSESERKLNLDFILSQFGDRTGFEAAESHVHMRDVSKFFEENPIEGLRFAKKVVSMWAAKLKLDFPNYRFLIILTFHGDDSIVRFHKLRNNEPLWVNIEKLENYKNEGILVEVVSSRKIC</sequence>
<comment type="caution">
    <text evidence="1">The sequence shown here is derived from an EMBL/GenBank/DDBJ whole genome shotgun (WGS) entry which is preliminary data.</text>
</comment>
<dbReference type="RefSeq" id="WP_072728945.1">
    <property type="nucleotide sequence ID" value="NZ_JAVYAA010000002.1"/>
</dbReference>
<gene>
    <name evidence="1" type="ORF">RQP50_09390</name>
</gene>
<name>A0AAJ2N1I6_9BACL</name>
<reference evidence="2" key="1">
    <citation type="submission" date="2023-09" db="EMBL/GenBank/DDBJ databases">
        <title>Paenibacillus sp. chi10 Genome sequencing and assembly.</title>
        <authorList>
            <person name="Kim I."/>
        </authorList>
    </citation>
    <scope>NUCLEOTIDE SEQUENCE [LARGE SCALE GENOMIC DNA]</scope>
    <source>
        <strain evidence="2">chi10</strain>
    </source>
</reference>
<dbReference type="EMBL" id="JAVYAA010000002">
    <property type="protein sequence ID" value="MDT8976453.1"/>
    <property type="molecule type" value="Genomic_DNA"/>
</dbReference>
<evidence type="ECO:0000313" key="2">
    <source>
        <dbReference type="Proteomes" id="UP001250538"/>
    </source>
</evidence>
<keyword evidence="2" id="KW-1185">Reference proteome</keyword>